<evidence type="ECO:0000313" key="3">
    <source>
        <dbReference type="EMBL" id="HJB08216.1"/>
    </source>
</evidence>
<dbReference type="PANTHER" id="PTHR35902">
    <property type="entry name" value="S-LAYER DOMAIN-LIKE PROTEIN-RELATED"/>
    <property type="match status" value="1"/>
</dbReference>
<evidence type="ECO:0000313" key="4">
    <source>
        <dbReference type="Proteomes" id="UP000886804"/>
    </source>
</evidence>
<keyword evidence="1" id="KW-0472">Membrane</keyword>
<keyword evidence="2" id="KW-0732">Signal</keyword>
<evidence type="ECO:0000256" key="2">
    <source>
        <dbReference type="SAM" id="SignalP"/>
    </source>
</evidence>
<comment type="caution">
    <text evidence="3">The sequence shown here is derived from an EMBL/GenBank/DDBJ whole genome shotgun (WGS) entry which is preliminary data.</text>
</comment>
<proteinExistence type="predicted"/>
<dbReference type="EMBL" id="DWYS01000122">
    <property type="protein sequence ID" value="HJB08216.1"/>
    <property type="molecule type" value="Genomic_DNA"/>
</dbReference>
<feature type="transmembrane region" description="Helical" evidence="1">
    <location>
        <begin position="572"/>
        <end position="592"/>
    </location>
</feature>
<reference evidence="3" key="1">
    <citation type="journal article" date="2021" name="PeerJ">
        <title>Extensive microbial diversity within the chicken gut microbiome revealed by metagenomics and culture.</title>
        <authorList>
            <person name="Gilroy R."/>
            <person name="Ravi A."/>
            <person name="Getino M."/>
            <person name="Pursley I."/>
            <person name="Horton D.L."/>
            <person name="Alikhan N.F."/>
            <person name="Baker D."/>
            <person name="Gharbi K."/>
            <person name="Hall N."/>
            <person name="Watson M."/>
            <person name="Adriaenssens E.M."/>
            <person name="Foster-Nyarko E."/>
            <person name="Jarju S."/>
            <person name="Secka A."/>
            <person name="Antonio M."/>
            <person name="Oren A."/>
            <person name="Chaudhuri R.R."/>
            <person name="La Ragione R."/>
            <person name="Hildebrand F."/>
            <person name="Pallen M.J."/>
        </authorList>
    </citation>
    <scope>NUCLEOTIDE SEQUENCE</scope>
    <source>
        <strain evidence="3">CHK188-4685</strain>
    </source>
</reference>
<feature type="signal peptide" evidence="2">
    <location>
        <begin position="1"/>
        <end position="23"/>
    </location>
</feature>
<accession>A0A9D2L995</accession>
<name>A0A9D2L995_9FIRM</name>
<feature type="chain" id="PRO_5039455514" description="CARDB domain-containing protein" evidence="2">
    <location>
        <begin position="24"/>
        <end position="612"/>
    </location>
</feature>
<keyword evidence="1" id="KW-0812">Transmembrane</keyword>
<organism evidence="3 4">
    <name type="scientific">Candidatus Enterocloster faecavium</name>
    <dbReference type="NCBI Taxonomy" id="2838560"/>
    <lineage>
        <taxon>Bacteria</taxon>
        <taxon>Bacillati</taxon>
        <taxon>Bacillota</taxon>
        <taxon>Clostridia</taxon>
        <taxon>Lachnospirales</taxon>
        <taxon>Lachnospiraceae</taxon>
        <taxon>Enterocloster</taxon>
    </lineage>
</organism>
<evidence type="ECO:0008006" key="5">
    <source>
        <dbReference type="Google" id="ProtNLM"/>
    </source>
</evidence>
<sequence>MRSRHWLTRGAAVLAAAVLAVSAKPVMISGAADYNLGYSTNPSENDYIYTTRTPRGRIGKSMTISFRIRATDSDMENVRVRLAQTTDFQQIEERGSGDYIVDYYPFEIMETTFVSKSVGDISKDKVKSTSLSAQVRRDAGQGYYSIPILIEWDGGEDIDYVNIWISTDTTDDEEDDTEEEGVYFVIGENQSTPRGTYPNVMDYTVNVRNKRDITAQDVTIHMELSEDDAKFPFEINDGNYDRHYDRIGYGETVAVPYSMAIRKDSYTGYYPIKFTITFRLSSEGDLHTEEGTFYVHITSKDKEDDLGDFDANDRVRARLIVDSYHTVPEEVYAGDEFELVLNMKNASTDVPASNILFTMESEKVDDSAVFTTESGSSSIVVDALGPGQSTEVRARYTAKAGVDQRSYAITIKEKYDSPEFKNAEESITVDIPVKQYARLSTSNIDVMPASITVGSESNVMFGINNTGKVILYNVTASFLGDSISQVDAYVGNIKPGETGNVDTMLSGIAPTMDDGTITISITYEDENGVMAEPVVKEMNLMVTEDMSMDEMWDPAMTDPALTQEEPSFWKKYGIFLGIGGAAAAVIGAVIICKVRKKRKAKKEEEELDDEIS</sequence>
<gene>
    <name evidence="3" type="ORF">H9716_10220</name>
</gene>
<dbReference type="AlphaFoldDB" id="A0A9D2L995"/>
<dbReference type="Proteomes" id="UP000886804">
    <property type="component" value="Unassembled WGS sequence"/>
</dbReference>
<reference evidence="3" key="2">
    <citation type="submission" date="2021-04" db="EMBL/GenBank/DDBJ databases">
        <authorList>
            <person name="Gilroy R."/>
        </authorList>
    </citation>
    <scope>NUCLEOTIDE SEQUENCE</scope>
    <source>
        <strain evidence="3">CHK188-4685</strain>
    </source>
</reference>
<keyword evidence="1" id="KW-1133">Transmembrane helix</keyword>
<protein>
    <recommendedName>
        <fullName evidence="5">CARDB domain-containing protein</fullName>
    </recommendedName>
</protein>
<evidence type="ECO:0000256" key="1">
    <source>
        <dbReference type="SAM" id="Phobius"/>
    </source>
</evidence>